<dbReference type="PRINTS" id="PR00320">
    <property type="entry name" value="GPROTEINBRPT"/>
</dbReference>
<dbReference type="SMART" id="SM00320">
    <property type="entry name" value="WD40"/>
    <property type="match status" value="7"/>
</dbReference>
<sequence>MTSNEGGVAREDINWRKDLISQLRERNRSQTNCFADLISLHNRLFESANTLRNTNMQLTIANETLRREVANGSIGIGGNPDLEARLLKQAEELAMLHKRKGEHTQQIVDLNNKLQEITKELQAKEISLAESSEANANLRLEITKCLGREKETESINQMLKDEHQALQLAFASLEEKLRKTQEENRQLIERLIKYKARDAEKMNEENDNFLSFTSPTTFLMHTLSKFGKRQAKMQKELEDAARDTRPVSPDRLSLKEVAGLPTAVPTKVSVTFSAHEGEVYAVKWSPSDRILATGGADRKVKLWNITKGTSESKGILVGSNAGVMSVDFDSTGTLILGASNDYASRVWTVSDLRLKHTLTGHCAKVMAAKFLGEPSKVVTGSYDRTLKIWDLRSKACIETKFAGSSCNDLVTSDGAGSTIISGHFDQRIRFWDTRAESSSNDILLEGKVTSLDLSRDANYLLSCVRDDTLKLIDLRMKKIVGSFSADGFKVGFDWTRAAFSPDGQYIAVGSADGSVFIWTIATNMIETILKEHTAAVTAVSWHPHGTYLASVDRAKTVTVWGDHV</sequence>
<keyword evidence="5" id="KW-0175">Coiled coil</keyword>
<dbReference type="InterPro" id="IPR036322">
    <property type="entry name" value="WD40_repeat_dom_sf"/>
</dbReference>
<feature type="repeat" description="WD" evidence="4">
    <location>
        <begin position="498"/>
        <end position="528"/>
    </location>
</feature>
<dbReference type="Proteomes" id="UP001497644">
    <property type="component" value="Chromosome 7"/>
</dbReference>
<dbReference type="PROSITE" id="PS50082">
    <property type="entry name" value="WD_REPEATS_2"/>
    <property type="match status" value="5"/>
</dbReference>
<name>A0AAV2P1T2_9HYME</name>
<dbReference type="InterPro" id="IPR013923">
    <property type="entry name" value="Autophagy-rel_prot_16_dom"/>
</dbReference>
<accession>A0AAV2P1T2</accession>
<feature type="domain" description="Autophagy-related protein 16" evidence="6">
    <location>
        <begin position="19"/>
        <end position="203"/>
    </location>
</feature>
<dbReference type="Pfam" id="PF00400">
    <property type="entry name" value="WD40"/>
    <property type="match status" value="6"/>
</dbReference>
<dbReference type="Gene3D" id="2.130.10.10">
    <property type="entry name" value="YVTN repeat-like/Quinoprotein amine dehydrogenase"/>
    <property type="match status" value="2"/>
</dbReference>
<dbReference type="GO" id="GO:0034045">
    <property type="term" value="C:phagophore assembly site membrane"/>
    <property type="evidence" value="ECO:0007669"/>
    <property type="project" value="TreeGrafter"/>
</dbReference>
<dbReference type="PANTHER" id="PTHR19878:SF8">
    <property type="entry name" value="AUTOPHAGY-RELATED 16, ISOFORM F"/>
    <property type="match status" value="1"/>
</dbReference>
<dbReference type="PROSITE" id="PS50294">
    <property type="entry name" value="WD_REPEATS_REGION"/>
    <property type="match status" value="3"/>
</dbReference>
<evidence type="ECO:0000256" key="3">
    <source>
        <dbReference type="ARBA" id="ARBA00022737"/>
    </source>
</evidence>
<feature type="repeat" description="WD" evidence="4">
    <location>
        <begin position="358"/>
        <end position="399"/>
    </location>
</feature>
<keyword evidence="3" id="KW-0677">Repeat</keyword>
<evidence type="ECO:0000256" key="4">
    <source>
        <dbReference type="PROSITE-ProRule" id="PRU00221"/>
    </source>
</evidence>
<dbReference type="GO" id="GO:0000045">
    <property type="term" value="P:autophagosome assembly"/>
    <property type="evidence" value="ECO:0007669"/>
    <property type="project" value="InterPro"/>
</dbReference>
<dbReference type="EMBL" id="OZ034830">
    <property type="protein sequence ID" value="CAL1686796.1"/>
    <property type="molecule type" value="Genomic_DNA"/>
</dbReference>
<evidence type="ECO:0000256" key="1">
    <source>
        <dbReference type="ARBA" id="ARBA00009271"/>
    </source>
</evidence>
<dbReference type="AlphaFoldDB" id="A0AAV2P1T2"/>
<evidence type="ECO:0000259" key="6">
    <source>
        <dbReference type="Pfam" id="PF08614"/>
    </source>
</evidence>
<dbReference type="SUPFAM" id="SSF50978">
    <property type="entry name" value="WD40 repeat-like"/>
    <property type="match status" value="1"/>
</dbReference>
<feature type="repeat" description="WD" evidence="4">
    <location>
        <begin position="272"/>
        <end position="313"/>
    </location>
</feature>
<evidence type="ECO:0000256" key="2">
    <source>
        <dbReference type="ARBA" id="ARBA00022574"/>
    </source>
</evidence>
<dbReference type="InterPro" id="IPR019775">
    <property type="entry name" value="WD40_repeat_CS"/>
</dbReference>
<dbReference type="GO" id="GO:0034274">
    <property type="term" value="C:Atg12-Atg5-Atg16 complex"/>
    <property type="evidence" value="ECO:0007669"/>
    <property type="project" value="TreeGrafter"/>
</dbReference>
<proteinExistence type="inferred from homology"/>
<dbReference type="Pfam" id="PF08614">
    <property type="entry name" value="ATG16"/>
    <property type="match status" value="1"/>
</dbReference>
<evidence type="ECO:0000313" key="8">
    <source>
        <dbReference type="Proteomes" id="UP001497644"/>
    </source>
</evidence>
<dbReference type="InterPro" id="IPR015943">
    <property type="entry name" value="WD40/YVTN_repeat-like_dom_sf"/>
</dbReference>
<dbReference type="InterPro" id="IPR020472">
    <property type="entry name" value="WD40_PAC1"/>
</dbReference>
<dbReference type="CDD" id="cd00200">
    <property type="entry name" value="WD40"/>
    <property type="match status" value="1"/>
</dbReference>
<dbReference type="InterPro" id="IPR001680">
    <property type="entry name" value="WD40_rpt"/>
</dbReference>
<dbReference type="FunFam" id="2.130.10.10:FF:001153">
    <property type="entry name" value="Protein will die slowly-like protein"/>
    <property type="match status" value="1"/>
</dbReference>
<organism evidence="7 8">
    <name type="scientific">Lasius platythorax</name>
    <dbReference type="NCBI Taxonomy" id="488582"/>
    <lineage>
        <taxon>Eukaryota</taxon>
        <taxon>Metazoa</taxon>
        <taxon>Ecdysozoa</taxon>
        <taxon>Arthropoda</taxon>
        <taxon>Hexapoda</taxon>
        <taxon>Insecta</taxon>
        <taxon>Pterygota</taxon>
        <taxon>Neoptera</taxon>
        <taxon>Endopterygota</taxon>
        <taxon>Hymenoptera</taxon>
        <taxon>Apocrita</taxon>
        <taxon>Aculeata</taxon>
        <taxon>Formicoidea</taxon>
        <taxon>Formicidae</taxon>
        <taxon>Formicinae</taxon>
        <taxon>Lasius</taxon>
        <taxon>Lasius</taxon>
    </lineage>
</organism>
<feature type="coiled-coil region" evidence="5">
    <location>
        <begin position="100"/>
        <end position="197"/>
    </location>
</feature>
<gene>
    <name evidence="7" type="ORF">LPLAT_LOCUS12121</name>
</gene>
<protein>
    <recommendedName>
        <fullName evidence="6">Autophagy-related protein 16 domain-containing protein</fullName>
    </recommendedName>
</protein>
<dbReference type="GO" id="GO:0043495">
    <property type="term" value="F:protein-membrane adaptor activity"/>
    <property type="evidence" value="ECO:0007669"/>
    <property type="project" value="TreeGrafter"/>
</dbReference>
<feature type="repeat" description="WD" evidence="4">
    <location>
        <begin position="529"/>
        <end position="560"/>
    </location>
</feature>
<feature type="repeat" description="WD" evidence="4">
    <location>
        <begin position="316"/>
        <end position="357"/>
    </location>
</feature>
<dbReference type="PANTHER" id="PTHR19878">
    <property type="entry name" value="AUTOPHAGY PROTEIN 16-LIKE"/>
    <property type="match status" value="1"/>
</dbReference>
<comment type="similarity">
    <text evidence="1">Belongs to the WD repeat ATG16 family.</text>
</comment>
<dbReference type="GO" id="GO:0000421">
    <property type="term" value="C:autophagosome membrane"/>
    <property type="evidence" value="ECO:0007669"/>
    <property type="project" value="TreeGrafter"/>
</dbReference>
<evidence type="ECO:0000313" key="7">
    <source>
        <dbReference type="EMBL" id="CAL1686796.1"/>
    </source>
</evidence>
<evidence type="ECO:0000256" key="5">
    <source>
        <dbReference type="SAM" id="Coils"/>
    </source>
</evidence>
<dbReference type="PROSITE" id="PS00678">
    <property type="entry name" value="WD_REPEATS_1"/>
    <property type="match status" value="2"/>
</dbReference>
<dbReference type="InterPro" id="IPR045160">
    <property type="entry name" value="ATG16"/>
</dbReference>
<keyword evidence="2 4" id="KW-0853">WD repeat</keyword>
<dbReference type="CDD" id="cd22887">
    <property type="entry name" value="Atg16_CCD"/>
    <property type="match status" value="1"/>
</dbReference>
<keyword evidence="8" id="KW-1185">Reference proteome</keyword>
<reference evidence="7" key="1">
    <citation type="submission" date="2024-04" db="EMBL/GenBank/DDBJ databases">
        <authorList>
            <consortium name="Molecular Ecology Group"/>
        </authorList>
    </citation>
    <scope>NUCLEOTIDE SEQUENCE</scope>
</reference>